<dbReference type="Gene3D" id="3.40.50.720">
    <property type="entry name" value="NAD(P)-binding Rossmann-like Domain"/>
    <property type="match status" value="1"/>
</dbReference>
<dbReference type="RefSeq" id="WP_132708334.1">
    <property type="nucleotide sequence ID" value="NZ_JACIGF010000005.1"/>
</dbReference>
<dbReference type="Pfam" id="PF00106">
    <property type="entry name" value="adh_short"/>
    <property type="match status" value="1"/>
</dbReference>
<dbReference type="InterPro" id="IPR051468">
    <property type="entry name" value="Fungal_SecMetab_SDRs"/>
</dbReference>
<name>A0A4R2PGB0_RHOSA</name>
<proteinExistence type="predicted"/>
<comment type="caution">
    <text evidence="1">The sequence shown here is derived from an EMBL/GenBank/DDBJ whole genome shotgun (WGS) entry which is preliminary data.</text>
</comment>
<dbReference type="InParanoid" id="A0A4R2PGB0"/>
<dbReference type="GO" id="GO:0005737">
    <property type="term" value="C:cytoplasm"/>
    <property type="evidence" value="ECO:0007669"/>
    <property type="project" value="TreeGrafter"/>
</dbReference>
<dbReference type="InterPro" id="IPR002347">
    <property type="entry name" value="SDR_fam"/>
</dbReference>
<dbReference type="Proteomes" id="UP000295399">
    <property type="component" value="Unassembled WGS sequence"/>
</dbReference>
<evidence type="ECO:0000313" key="2">
    <source>
        <dbReference type="Proteomes" id="UP000295399"/>
    </source>
</evidence>
<dbReference type="CDD" id="cd05325">
    <property type="entry name" value="carb_red_sniffer_like_SDR_c"/>
    <property type="match status" value="1"/>
</dbReference>
<evidence type="ECO:0000313" key="1">
    <source>
        <dbReference type="EMBL" id="TCP34393.1"/>
    </source>
</evidence>
<gene>
    <name evidence="1" type="ORF">EV659_10518</name>
</gene>
<dbReference type="InterPro" id="IPR036291">
    <property type="entry name" value="NAD(P)-bd_dom_sf"/>
</dbReference>
<dbReference type="PANTHER" id="PTHR43544:SF12">
    <property type="entry name" value="NAD(P)-BINDING ROSSMANN-FOLD SUPERFAMILY PROTEIN"/>
    <property type="match status" value="1"/>
</dbReference>
<reference evidence="1 2" key="1">
    <citation type="submission" date="2019-03" db="EMBL/GenBank/DDBJ databases">
        <title>Genomic Encyclopedia of Type Strains, Phase IV (KMG-IV): sequencing the most valuable type-strain genomes for metagenomic binning, comparative biology and taxonomic classification.</title>
        <authorList>
            <person name="Goeker M."/>
        </authorList>
    </citation>
    <scope>NUCLEOTIDE SEQUENCE [LARGE SCALE GENOMIC DNA]</scope>
    <source>
        <strain evidence="1 2">DSM 2132</strain>
    </source>
</reference>
<organism evidence="1 2">
    <name type="scientific">Rhodothalassium salexigens DSM 2132</name>
    <dbReference type="NCBI Taxonomy" id="1188247"/>
    <lineage>
        <taxon>Bacteria</taxon>
        <taxon>Pseudomonadati</taxon>
        <taxon>Pseudomonadota</taxon>
        <taxon>Alphaproteobacteria</taxon>
        <taxon>Rhodothalassiales</taxon>
        <taxon>Rhodothalassiaceae</taxon>
        <taxon>Rhodothalassium</taxon>
    </lineage>
</organism>
<dbReference type="PRINTS" id="PR00081">
    <property type="entry name" value="GDHRDH"/>
</dbReference>
<accession>A0A4R2PGB0</accession>
<dbReference type="GO" id="GO:0016491">
    <property type="term" value="F:oxidoreductase activity"/>
    <property type="evidence" value="ECO:0007669"/>
    <property type="project" value="TreeGrafter"/>
</dbReference>
<sequence>MLTSFDNALTAVVIGATGGIGSALTRQLLDAERVARVVALSRHTSRPDEHADRPKLVPGVIDLDDEASVAAAACTVADLAGRVDLVLVSVGVLQDPARGIRPEKSWRNLDADAMAAVFRTNTIGPALAMKHFLPLLRRDAKACFAALSARVGSIEDNRIGGWHAYRASKAALNQILRNGAIELARKADRALCVGLHPGTVDTALSKPFQRNVPDGKLFTPDQSAGRLLATLDALAPGDSGHVFAYDGSRIPF</sequence>
<dbReference type="SUPFAM" id="SSF51735">
    <property type="entry name" value="NAD(P)-binding Rossmann-fold domains"/>
    <property type="match status" value="1"/>
</dbReference>
<keyword evidence="2" id="KW-1185">Reference proteome</keyword>
<dbReference type="AlphaFoldDB" id="A0A4R2PGB0"/>
<dbReference type="OrthoDB" id="9785826at2"/>
<protein>
    <submittedName>
        <fullName evidence="1">NAD(P)-dependent dehydrogenase (Short-subunit alcohol dehydrogenase family)</fullName>
    </submittedName>
</protein>
<dbReference type="EMBL" id="SLXO01000005">
    <property type="protein sequence ID" value="TCP34393.1"/>
    <property type="molecule type" value="Genomic_DNA"/>
</dbReference>
<dbReference type="PANTHER" id="PTHR43544">
    <property type="entry name" value="SHORT-CHAIN DEHYDROGENASE/REDUCTASE"/>
    <property type="match status" value="1"/>
</dbReference>